<dbReference type="InterPro" id="IPR002104">
    <property type="entry name" value="Integrase_catalytic"/>
</dbReference>
<dbReference type="OrthoDB" id="234125at2157"/>
<dbReference type="Pfam" id="PF04967">
    <property type="entry name" value="HTH_10"/>
    <property type="match status" value="1"/>
</dbReference>
<dbReference type="Gene3D" id="1.10.443.10">
    <property type="entry name" value="Intergrase catalytic core"/>
    <property type="match status" value="1"/>
</dbReference>
<proteinExistence type="predicted"/>
<dbReference type="Proteomes" id="UP000323537">
    <property type="component" value="Unassembled WGS sequence"/>
</dbReference>
<dbReference type="InterPro" id="IPR011010">
    <property type="entry name" value="DNA_brk_join_enz"/>
</dbReference>
<feature type="region of interest" description="Disordered" evidence="4">
    <location>
        <begin position="185"/>
        <end position="226"/>
    </location>
</feature>
<gene>
    <name evidence="6" type="ORF">SAMN04488066_101394</name>
</gene>
<evidence type="ECO:0000256" key="4">
    <source>
        <dbReference type="SAM" id="MobiDB-lite"/>
    </source>
</evidence>
<keyword evidence="1" id="KW-0805">Transcription regulation</keyword>
<dbReference type="Pfam" id="PF15915">
    <property type="entry name" value="BAT"/>
    <property type="match status" value="1"/>
</dbReference>
<protein>
    <recommendedName>
        <fullName evidence="5">Tyr recombinase domain-containing protein</fullName>
    </recommendedName>
</protein>
<dbReference type="SUPFAM" id="SSF56349">
    <property type="entry name" value="DNA breaking-rejoining enzymes"/>
    <property type="match status" value="1"/>
</dbReference>
<dbReference type="InterPro" id="IPR007050">
    <property type="entry name" value="HTH_bacterioopsin"/>
</dbReference>
<dbReference type="GO" id="GO:0003677">
    <property type="term" value="F:DNA binding"/>
    <property type="evidence" value="ECO:0007669"/>
    <property type="project" value="InterPro"/>
</dbReference>
<keyword evidence="7" id="KW-1185">Reference proteome</keyword>
<name>A0A1I2ZA74_9EURY</name>
<evidence type="ECO:0000259" key="5">
    <source>
        <dbReference type="PROSITE" id="PS51898"/>
    </source>
</evidence>
<evidence type="ECO:0000256" key="3">
    <source>
        <dbReference type="ARBA" id="ARBA00023172"/>
    </source>
</evidence>
<organism evidence="6 7">
    <name type="scientific">Halorubrum aquaticum</name>
    <dbReference type="NCBI Taxonomy" id="387340"/>
    <lineage>
        <taxon>Archaea</taxon>
        <taxon>Methanobacteriati</taxon>
        <taxon>Methanobacteriota</taxon>
        <taxon>Stenosarchaea group</taxon>
        <taxon>Halobacteria</taxon>
        <taxon>Halobacteriales</taxon>
        <taxon>Haloferacaceae</taxon>
        <taxon>Halorubrum</taxon>
    </lineage>
</organism>
<dbReference type="EMBL" id="FOPZ01000001">
    <property type="protein sequence ID" value="SFH34747.1"/>
    <property type="molecule type" value="Genomic_DNA"/>
</dbReference>
<feature type="compositionally biased region" description="Basic and acidic residues" evidence="4">
    <location>
        <begin position="200"/>
        <end position="217"/>
    </location>
</feature>
<evidence type="ECO:0000256" key="1">
    <source>
        <dbReference type="ARBA" id="ARBA00023015"/>
    </source>
</evidence>
<dbReference type="PANTHER" id="PTHR34236">
    <property type="entry name" value="DIMETHYL SULFOXIDE REDUCTASE TRANSCRIPTIONAL ACTIVATOR"/>
    <property type="match status" value="1"/>
</dbReference>
<feature type="region of interest" description="Disordered" evidence="4">
    <location>
        <begin position="263"/>
        <end position="292"/>
    </location>
</feature>
<dbReference type="AlphaFoldDB" id="A0A1I2ZA74"/>
<accession>A0A1I2ZA74</accession>
<dbReference type="PANTHER" id="PTHR34236:SF1">
    <property type="entry name" value="DIMETHYL SULFOXIDE REDUCTASE TRANSCRIPTIONAL ACTIVATOR"/>
    <property type="match status" value="1"/>
</dbReference>
<dbReference type="InterPro" id="IPR013762">
    <property type="entry name" value="Integrase-like_cat_sf"/>
</dbReference>
<keyword evidence="3" id="KW-0233">DNA recombination</keyword>
<sequence>MADSIPAEAYDALVTAAETYRAAVVVRLAGEAGLRTAEVTRVRPCDLRESSAAPGTFLLAVPADAESAGTGESVPIDRETVVPSSLAASLRRYAESEGLALEDRFVDVSPRRVQMLVRETAARARDRANAAVPPSVTPRDLRRTFARRLLVDRGVDPHVVREAGGWETMDALDSHLDPLDGEDVAAAVAGGDGGAGTSPHADEHTDPSTDRDDPSTDRDDDADEPKPSLVRAFEAVAGIPDREALFETVVDRVTETDRWQEARICRGASTEEPEPVGEGSTAPGEGSEALGDDDRWISVSIDHGETTYGALWLLPEDTPVRPAERREVEALGRCLGWAVTAGRWRDLLHSDAVAEVEFHTAAETAFLASASAALDCRLELESTVAVSGSVSRWYLSVTGAGPQAVADAVDDADGVSELRVIETREDGCAVSLRATGGSIVRALTGHGASVREAVAEDGRVRVVADLPDGTDVRPIADDLREAFPDARLVSKESVARSPRTESALREGVADRLTDRQWATLSAAYHSGYFDWPRGSTAEEVADAMDVSSPTFHNHLRKAERALLETLFEERDARRSADGRSPSTQGVSADEGERNGTAPSASATRRDRS</sequence>
<evidence type="ECO:0000256" key="2">
    <source>
        <dbReference type="ARBA" id="ARBA00023163"/>
    </source>
</evidence>
<dbReference type="GO" id="GO:0006310">
    <property type="term" value="P:DNA recombination"/>
    <property type="evidence" value="ECO:0007669"/>
    <property type="project" value="UniProtKB-KW"/>
</dbReference>
<feature type="domain" description="Tyr recombinase" evidence="5">
    <location>
        <begin position="1"/>
        <end position="189"/>
    </location>
</feature>
<dbReference type="InterPro" id="IPR031803">
    <property type="entry name" value="BAT_GAF/HTH-assoc"/>
</dbReference>
<evidence type="ECO:0000313" key="7">
    <source>
        <dbReference type="Proteomes" id="UP000323537"/>
    </source>
</evidence>
<keyword evidence="2" id="KW-0804">Transcription</keyword>
<dbReference type="PROSITE" id="PS51898">
    <property type="entry name" value="TYR_RECOMBINASE"/>
    <property type="match status" value="1"/>
</dbReference>
<dbReference type="RefSeq" id="WP_149783169.1">
    <property type="nucleotide sequence ID" value="NZ_BAAADP010000001.1"/>
</dbReference>
<dbReference type="GO" id="GO:0015074">
    <property type="term" value="P:DNA integration"/>
    <property type="evidence" value="ECO:0007669"/>
    <property type="project" value="InterPro"/>
</dbReference>
<feature type="region of interest" description="Disordered" evidence="4">
    <location>
        <begin position="569"/>
        <end position="608"/>
    </location>
</feature>
<evidence type="ECO:0000313" key="6">
    <source>
        <dbReference type="EMBL" id="SFH34747.1"/>
    </source>
</evidence>
<reference evidence="6 7" key="1">
    <citation type="submission" date="2016-10" db="EMBL/GenBank/DDBJ databases">
        <authorList>
            <person name="Varghese N."/>
            <person name="Submissions S."/>
        </authorList>
    </citation>
    <scope>NUCLEOTIDE SEQUENCE [LARGE SCALE GENOMIC DNA]</scope>
    <source>
        <strain evidence="6 7">CGMCC 1.6377</strain>
    </source>
</reference>